<reference evidence="3" key="1">
    <citation type="submission" date="2021-01" db="EMBL/GenBank/DDBJ databases">
        <title>Modified the classification status of verrucomicrobia.</title>
        <authorList>
            <person name="Feng X."/>
        </authorList>
    </citation>
    <scope>NUCLEOTIDE SEQUENCE</scope>
    <source>
        <strain evidence="3">JCM 18052</strain>
    </source>
</reference>
<dbReference type="EMBL" id="JAENIK010000012">
    <property type="protein sequence ID" value="MBK1817644.1"/>
    <property type="molecule type" value="Genomic_DNA"/>
</dbReference>
<gene>
    <name evidence="3" type="ORF">JIN84_18640</name>
</gene>
<keyword evidence="4" id="KW-1185">Reference proteome</keyword>
<evidence type="ECO:0000313" key="3">
    <source>
        <dbReference type="EMBL" id="MBK1817644.1"/>
    </source>
</evidence>
<evidence type="ECO:0000313" key="4">
    <source>
        <dbReference type="Proteomes" id="UP000600139"/>
    </source>
</evidence>
<organism evidence="3 4">
    <name type="scientific">Luteolibacter yonseiensis</name>
    <dbReference type="NCBI Taxonomy" id="1144680"/>
    <lineage>
        <taxon>Bacteria</taxon>
        <taxon>Pseudomonadati</taxon>
        <taxon>Verrucomicrobiota</taxon>
        <taxon>Verrucomicrobiia</taxon>
        <taxon>Verrucomicrobiales</taxon>
        <taxon>Verrucomicrobiaceae</taxon>
        <taxon>Luteolibacter</taxon>
    </lineage>
</organism>
<comment type="caution">
    <text evidence="3">The sequence shown here is derived from an EMBL/GenBank/DDBJ whole genome shotgun (WGS) entry which is preliminary data.</text>
</comment>
<evidence type="ECO:0000256" key="2">
    <source>
        <dbReference type="SAM" id="SignalP"/>
    </source>
</evidence>
<feature type="signal peptide" evidence="2">
    <location>
        <begin position="1"/>
        <end position="23"/>
    </location>
</feature>
<feature type="chain" id="PRO_5036698256" evidence="2">
    <location>
        <begin position="24"/>
        <end position="424"/>
    </location>
</feature>
<protein>
    <submittedName>
        <fullName evidence="3">Uncharacterized protein</fullName>
    </submittedName>
</protein>
<feature type="region of interest" description="Disordered" evidence="1">
    <location>
        <begin position="389"/>
        <end position="424"/>
    </location>
</feature>
<dbReference type="AlphaFoldDB" id="A0A934VDK2"/>
<sequence>MKIKPFLSVVILVGSLLVTPVVATSVATSTVEQPVNLGTRSDPTRIPLGPVGVVCNYYYGLHHFIGEARPAPDGAMRWSGGSELDQNLASVFGISVEPADSSQIPALPVFIRVKPWKAPGYTPYTKEQVVAATLWCLLRRVDSTPATPLEVRVVAESEDDKALEARYSGKYITRPSKDDGTTPPLSVPGTLLEEDSRGIAWVVFPDAKKNDTFIPINPSVVVLKSGGDGDPGWHVLPVWGNGNDESDFLRLNHWSSNICYSAFKSHGVSQANSYVGDGGADTATTEPGSMDILYPRVDPATLAANLLALVISKQPTEAKPLTISFTVEESAISGYSSFRNDESWHESRPDADKVMLKCEFVWDAAARKLTKGSIPLVKLDGKNWIIPNPVQETALNEPKEQTPEEAGEEAGEETEEAGETKASE</sequence>
<dbReference type="RefSeq" id="WP_200352579.1">
    <property type="nucleotide sequence ID" value="NZ_BAABHZ010000001.1"/>
</dbReference>
<proteinExistence type="predicted"/>
<feature type="compositionally biased region" description="Acidic residues" evidence="1">
    <location>
        <begin position="403"/>
        <end position="417"/>
    </location>
</feature>
<accession>A0A934VDK2</accession>
<dbReference type="Proteomes" id="UP000600139">
    <property type="component" value="Unassembled WGS sequence"/>
</dbReference>
<name>A0A934VDK2_9BACT</name>
<evidence type="ECO:0000256" key="1">
    <source>
        <dbReference type="SAM" id="MobiDB-lite"/>
    </source>
</evidence>
<keyword evidence="2" id="KW-0732">Signal</keyword>